<proteinExistence type="predicted"/>
<keyword evidence="1" id="KW-0812">Transmembrane</keyword>
<feature type="transmembrane region" description="Helical" evidence="1">
    <location>
        <begin position="26"/>
        <end position="44"/>
    </location>
</feature>
<protein>
    <recommendedName>
        <fullName evidence="4">Inner membrane protein</fullName>
    </recommendedName>
</protein>
<dbReference type="RefSeq" id="WP_059745970.1">
    <property type="nucleotide sequence ID" value="NZ_LRDC01000019.1"/>
</dbReference>
<evidence type="ECO:0000256" key="1">
    <source>
        <dbReference type="SAM" id="Phobius"/>
    </source>
</evidence>
<feature type="transmembrane region" description="Helical" evidence="1">
    <location>
        <begin position="51"/>
        <end position="69"/>
    </location>
</feature>
<sequence>MWWRVTIISLAYLLLGAHFLRFDQHIMAIITICLPLLMFIKHSFVRTLLKLGLLISVVFVWAVTTFNFIDMRIALEQPWLRLAIIMASVIIFTVFAAFSTNGLNQKLRR</sequence>
<dbReference type="Proteomes" id="UP000055702">
    <property type="component" value="Unassembled WGS sequence"/>
</dbReference>
<gene>
    <name evidence="2" type="ORF">AWJ07_16120</name>
</gene>
<evidence type="ECO:0000313" key="2">
    <source>
        <dbReference type="EMBL" id="KVX01694.1"/>
    </source>
</evidence>
<accession>A0A106BZX1</accession>
<reference evidence="2 3" key="1">
    <citation type="submission" date="2016-01" db="EMBL/GenBank/DDBJ databases">
        <title>Draft genome of the antarctic isolate Shewanella frigidimarina Ag06-30.</title>
        <authorList>
            <person name="Parmeciano Di Noto G."/>
            <person name="Vazquez S."/>
            <person name="Mac Cormack W."/>
            <person name="Iriarte A."/>
            <person name="Quiroga C."/>
        </authorList>
    </citation>
    <scope>NUCLEOTIDE SEQUENCE [LARGE SCALE GENOMIC DNA]</scope>
    <source>
        <strain evidence="2 3">Ag06-30</strain>
    </source>
</reference>
<keyword evidence="1" id="KW-0472">Membrane</keyword>
<feature type="transmembrane region" description="Helical" evidence="1">
    <location>
        <begin position="81"/>
        <end position="103"/>
    </location>
</feature>
<evidence type="ECO:0000313" key="3">
    <source>
        <dbReference type="Proteomes" id="UP000055702"/>
    </source>
</evidence>
<organism evidence="2">
    <name type="scientific">Shewanella frigidimarina</name>
    <dbReference type="NCBI Taxonomy" id="56812"/>
    <lineage>
        <taxon>Bacteria</taxon>
        <taxon>Pseudomonadati</taxon>
        <taxon>Pseudomonadota</taxon>
        <taxon>Gammaproteobacteria</taxon>
        <taxon>Alteromonadales</taxon>
        <taxon>Shewanellaceae</taxon>
        <taxon>Shewanella</taxon>
    </lineage>
</organism>
<comment type="caution">
    <text evidence="2">The sequence shown here is derived from an EMBL/GenBank/DDBJ whole genome shotgun (WGS) entry which is preliminary data.</text>
</comment>
<dbReference type="EMBL" id="LRDC01000019">
    <property type="protein sequence ID" value="KVX01694.1"/>
    <property type="molecule type" value="Genomic_DNA"/>
</dbReference>
<name>A0A106BZX1_SHEFR</name>
<dbReference type="AlphaFoldDB" id="A0A106BZX1"/>
<keyword evidence="1" id="KW-1133">Transmembrane helix</keyword>
<evidence type="ECO:0008006" key="4">
    <source>
        <dbReference type="Google" id="ProtNLM"/>
    </source>
</evidence>